<dbReference type="PANTHER" id="PTHR42760">
    <property type="entry name" value="SHORT-CHAIN DEHYDROGENASES/REDUCTASES FAMILY MEMBER"/>
    <property type="match status" value="1"/>
</dbReference>
<accession>A0A7Y9L9Q6</accession>
<dbReference type="InterPro" id="IPR057326">
    <property type="entry name" value="KR_dom"/>
</dbReference>
<evidence type="ECO:0000313" key="4">
    <source>
        <dbReference type="EMBL" id="NYE69842.1"/>
    </source>
</evidence>
<dbReference type="AlphaFoldDB" id="A0A7Y9L9Q6"/>
<dbReference type="PRINTS" id="PR00080">
    <property type="entry name" value="SDRFAMILY"/>
</dbReference>
<comment type="similarity">
    <text evidence="1">Belongs to the short-chain dehydrogenases/reductases (SDR) family.</text>
</comment>
<keyword evidence="2" id="KW-0560">Oxidoreductase</keyword>
<sequence length="250" mass="26239">MARFQNRVVIITGGGSGIGATMAELFAAEGASVIIFDREAAVADHPGGRVVDVTDRAAVREAVAEIEADLGRVDVLINNAAIAADTPFLEVTEEQWDAEVAVTLKGSFLCSQAVLPGMIARRSGSIVNIGSVNGVQYLGNEAYSAAKSGLLSLTRSLAVRYGPDGVRCNAILPGTIRTPIWDQRLAAEPDRLEKVARWYPLGRVGAPEDVARAALFLASDDAAWITGVALPVDGGLLAGNLPMTREVVSE</sequence>
<evidence type="ECO:0000256" key="1">
    <source>
        <dbReference type="ARBA" id="ARBA00006484"/>
    </source>
</evidence>
<dbReference type="GO" id="GO:0016616">
    <property type="term" value="F:oxidoreductase activity, acting on the CH-OH group of donors, NAD or NADP as acceptor"/>
    <property type="evidence" value="ECO:0007669"/>
    <property type="project" value="TreeGrafter"/>
</dbReference>
<dbReference type="InterPro" id="IPR036291">
    <property type="entry name" value="NAD(P)-bd_dom_sf"/>
</dbReference>
<proteinExistence type="inferred from homology"/>
<dbReference type="PRINTS" id="PR00081">
    <property type="entry name" value="GDHRDH"/>
</dbReference>
<keyword evidence="5" id="KW-1185">Reference proteome</keyword>
<protein>
    <submittedName>
        <fullName evidence="4">NAD(P)-dependent dehydrogenase (Short-subunit alcohol dehydrogenase family)</fullName>
    </submittedName>
</protein>
<comment type="caution">
    <text evidence="4">The sequence shown here is derived from an EMBL/GenBank/DDBJ whole genome shotgun (WGS) entry which is preliminary data.</text>
</comment>
<dbReference type="RefSeq" id="WP_179748873.1">
    <property type="nucleotide sequence ID" value="NZ_JACCBU010000001.1"/>
</dbReference>
<dbReference type="NCBIfam" id="NF005559">
    <property type="entry name" value="PRK07231.1"/>
    <property type="match status" value="1"/>
</dbReference>
<evidence type="ECO:0000313" key="5">
    <source>
        <dbReference type="Proteomes" id="UP000569914"/>
    </source>
</evidence>
<dbReference type="Pfam" id="PF13561">
    <property type="entry name" value="adh_short_C2"/>
    <property type="match status" value="1"/>
</dbReference>
<dbReference type="SUPFAM" id="SSF51735">
    <property type="entry name" value="NAD(P)-binding Rossmann-fold domains"/>
    <property type="match status" value="1"/>
</dbReference>
<organism evidence="4 5">
    <name type="scientific">Microlunatus parietis</name>
    <dbReference type="NCBI Taxonomy" id="682979"/>
    <lineage>
        <taxon>Bacteria</taxon>
        <taxon>Bacillati</taxon>
        <taxon>Actinomycetota</taxon>
        <taxon>Actinomycetes</taxon>
        <taxon>Propionibacteriales</taxon>
        <taxon>Propionibacteriaceae</taxon>
        <taxon>Microlunatus</taxon>
    </lineage>
</organism>
<dbReference type="SMART" id="SM00822">
    <property type="entry name" value="PKS_KR"/>
    <property type="match status" value="1"/>
</dbReference>
<name>A0A7Y9L9Q6_9ACTN</name>
<dbReference type="EMBL" id="JACCBU010000001">
    <property type="protein sequence ID" value="NYE69842.1"/>
    <property type="molecule type" value="Genomic_DNA"/>
</dbReference>
<reference evidence="4 5" key="1">
    <citation type="submission" date="2020-07" db="EMBL/GenBank/DDBJ databases">
        <title>Sequencing the genomes of 1000 actinobacteria strains.</title>
        <authorList>
            <person name="Klenk H.-P."/>
        </authorList>
    </citation>
    <scope>NUCLEOTIDE SEQUENCE [LARGE SCALE GENOMIC DNA]</scope>
    <source>
        <strain evidence="4 5">DSM 22083</strain>
    </source>
</reference>
<dbReference type="FunFam" id="3.40.50.720:FF:000084">
    <property type="entry name" value="Short-chain dehydrogenase reductase"/>
    <property type="match status" value="1"/>
</dbReference>
<dbReference type="Gene3D" id="3.40.50.720">
    <property type="entry name" value="NAD(P)-binding Rossmann-like Domain"/>
    <property type="match status" value="1"/>
</dbReference>
<dbReference type="InterPro" id="IPR002347">
    <property type="entry name" value="SDR_fam"/>
</dbReference>
<feature type="domain" description="Ketoreductase" evidence="3">
    <location>
        <begin position="7"/>
        <end position="135"/>
    </location>
</feature>
<dbReference type="Proteomes" id="UP000569914">
    <property type="component" value="Unassembled WGS sequence"/>
</dbReference>
<evidence type="ECO:0000259" key="3">
    <source>
        <dbReference type="SMART" id="SM00822"/>
    </source>
</evidence>
<gene>
    <name evidence="4" type="ORF">BKA15_001171</name>
</gene>
<evidence type="ECO:0000256" key="2">
    <source>
        <dbReference type="ARBA" id="ARBA00023002"/>
    </source>
</evidence>